<evidence type="ECO:0000313" key="1">
    <source>
        <dbReference type="EMBL" id="QDS74113.1"/>
    </source>
</evidence>
<gene>
    <name evidence="1" type="ORF">FKW77_009784</name>
</gene>
<dbReference type="EMBL" id="CP042194">
    <property type="protein sequence ID" value="QDS74113.1"/>
    <property type="molecule type" value="Genomic_DNA"/>
</dbReference>
<name>A0A517LEQ4_9PEZI</name>
<evidence type="ECO:0000313" key="2">
    <source>
        <dbReference type="Proteomes" id="UP000316270"/>
    </source>
</evidence>
<dbReference type="OrthoDB" id="202825at2759"/>
<organism evidence="1 2">
    <name type="scientific">Venturia effusa</name>
    <dbReference type="NCBI Taxonomy" id="50376"/>
    <lineage>
        <taxon>Eukaryota</taxon>
        <taxon>Fungi</taxon>
        <taxon>Dikarya</taxon>
        <taxon>Ascomycota</taxon>
        <taxon>Pezizomycotina</taxon>
        <taxon>Dothideomycetes</taxon>
        <taxon>Pleosporomycetidae</taxon>
        <taxon>Venturiales</taxon>
        <taxon>Venturiaceae</taxon>
        <taxon>Venturia</taxon>
    </lineage>
</organism>
<dbReference type="AlphaFoldDB" id="A0A517LEQ4"/>
<protein>
    <submittedName>
        <fullName evidence="1">Uncharacterized protein</fullName>
    </submittedName>
</protein>
<proteinExistence type="predicted"/>
<accession>A0A517LEQ4</accession>
<sequence>MAGSLIEQCLRTIMSQLAAGSDDLIGRFIKFEPEEQGLLLRHIGNEIANLKSKENELQLIRSLMPTTDFQIHTVLTPVDSNDAETDLDLLWRDDVLSKWKYYSPYYPWLLTSLTTLV</sequence>
<dbReference type="Proteomes" id="UP000316270">
    <property type="component" value="Chromosome 10"/>
</dbReference>
<keyword evidence="2" id="KW-1185">Reference proteome</keyword>
<reference evidence="1 2" key="1">
    <citation type="submission" date="2019-07" db="EMBL/GenBank/DDBJ databases">
        <title>Finished genome of Venturia effusa.</title>
        <authorList>
            <person name="Young C.A."/>
            <person name="Cox M.P."/>
            <person name="Ganley A.R.D."/>
            <person name="David W.J."/>
        </authorList>
    </citation>
    <scope>NUCLEOTIDE SEQUENCE [LARGE SCALE GENOMIC DNA]</scope>
    <source>
        <strain evidence="2">albino</strain>
    </source>
</reference>